<organism evidence="6 7">
    <name type="scientific">Paenibacillus oryzisoli</name>
    <dbReference type="NCBI Taxonomy" id="1850517"/>
    <lineage>
        <taxon>Bacteria</taxon>
        <taxon>Bacillati</taxon>
        <taxon>Bacillota</taxon>
        <taxon>Bacilli</taxon>
        <taxon>Bacillales</taxon>
        <taxon>Paenibacillaceae</taxon>
        <taxon>Paenibacillus</taxon>
    </lineage>
</organism>
<dbReference type="InterPro" id="IPR000843">
    <property type="entry name" value="HTH_LacI"/>
</dbReference>
<evidence type="ECO:0000256" key="4">
    <source>
        <dbReference type="ARBA" id="ARBA00023163"/>
    </source>
</evidence>
<dbReference type="SUPFAM" id="SSF53822">
    <property type="entry name" value="Periplasmic binding protein-like I"/>
    <property type="match status" value="1"/>
</dbReference>
<dbReference type="PANTHER" id="PTHR30146:SF148">
    <property type="entry name" value="HTH-TYPE TRANSCRIPTIONAL REPRESSOR PURR-RELATED"/>
    <property type="match status" value="1"/>
</dbReference>
<dbReference type="CDD" id="cd01392">
    <property type="entry name" value="HTH_LacI"/>
    <property type="match status" value="1"/>
</dbReference>
<keyword evidence="2" id="KW-0805">Transcription regulation</keyword>
<dbReference type="InterPro" id="IPR010982">
    <property type="entry name" value="Lambda_DNA-bd_dom_sf"/>
</dbReference>
<dbReference type="Gene3D" id="1.10.260.40">
    <property type="entry name" value="lambda repressor-like DNA-binding domains"/>
    <property type="match status" value="1"/>
</dbReference>
<dbReference type="GO" id="GO:0003700">
    <property type="term" value="F:DNA-binding transcription factor activity"/>
    <property type="evidence" value="ECO:0007669"/>
    <property type="project" value="TreeGrafter"/>
</dbReference>
<dbReference type="SMART" id="SM00354">
    <property type="entry name" value="HTH_LACI"/>
    <property type="match status" value="1"/>
</dbReference>
<dbReference type="AlphaFoldDB" id="A0A198ALB5"/>
<keyword evidence="1" id="KW-0678">Repressor</keyword>
<protein>
    <submittedName>
        <fullName evidence="6">Sugar-binding protein</fullName>
    </submittedName>
</protein>
<dbReference type="PROSITE" id="PS50932">
    <property type="entry name" value="HTH_LACI_2"/>
    <property type="match status" value="1"/>
</dbReference>
<dbReference type="InterPro" id="IPR028082">
    <property type="entry name" value="Peripla_BP_I"/>
</dbReference>
<dbReference type="PANTHER" id="PTHR30146">
    <property type="entry name" value="LACI-RELATED TRANSCRIPTIONAL REPRESSOR"/>
    <property type="match status" value="1"/>
</dbReference>
<reference evidence="6 7" key="1">
    <citation type="submission" date="2016-05" db="EMBL/GenBank/DDBJ databases">
        <title>Paenibacillus sp. 1ZS3-15 nov., isolated from the rhizosphere soil.</title>
        <authorList>
            <person name="Zhang X.X."/>
            <person name="Zhang J."/>
        </authorList>
    </citation>
    <scope>NUCLEOTIDE SEQUENCE [LARGE SCALE GENOMIC DNA]</scope>
    <source>
        <strain evidence="6 7">1ZS3-15</strain>
    </source>
</reference>
<proteinExistence type="predicted"/>
<dbReference type="CDD" id="cd19974">
    <property type="entry name" value="PBP1_LacI-like"/>
    <property type="match status" value="1"/>
</dbReference>
<dbReference type="Proteomes" id="UP000078454">
    <property type="component" value="Unassembled WGS sequence"/>
</dbReference>
<dbReference type="Gene3D" id="3.40.50.2300">
    <property type="match status" value="2"/>
</dbReference>
<gene>
    <name evidence="6" type="ORF">A8708_06670</name>
</gene>
<evidence type="ECO:0000256" key="1">
    <source>
        <dbReference type="ARBA" id="ARBA00022491"/>
    </source>
</evidence>
<sequence>MSPKVSMQQIADRLGMSKFTVSQALSGKSGVSEDNRLRIQETAKAMGYTLQQKHTQPMSTNLPAASHLSDGDPLVKTGISPYILIWIQSSYLEDNPFWGKVLAGIATASKELGYEHLIVPIAPHHQPQLQMPSYLDPSHCIGQLLAGTFPAQSVISLKQSGLPLVLIDHHESLIEVDCVLNNNLDAGKMACQRLLSAGAKRVIFIGDDQFAVSFKERWWGCRMALEDMAGPSEHYHLKKWQIAYGEPHMLHQLERKVAALTPETMPDGFVCANDHLALALLPILKRNGIDVPAQIKVIGLDNIEAAAYATPALSTIELGKEFLGIRAVETLLYRLQHPGRQVEKVVLSARFIARDSG</sequence>
<accession>A0A198ALB5</accession>
<dbReference type="InterPro" id="IPR046335">
    <property type="entry name" value="LacI/GalR-like_sensor"/>
</dbReference>
<dbReference type="Pfam" id="PF13377">
    <property type="entry name" value="Peripla_BP_3"/>
    <property type="match status" value="1"/>
</dbReference>
<dbReference type="Pfam" id="PF00356">
    <property type="entry name" value="LacI"/>
    <property type="match status" value="1"/>
</dbReference>
<dbReference type="OrthoDB" id="2026446at2"/>
<comment type="caution">
    <text evidence="6">The sequence shown here is derived from an EMBL/GenBank/DDBJ whole genome shotgun (WGS) entry which is preliminary data.</text>
</comment>
<dbReference type="SUPFAM" id="SSF47413">
    <property type="entry name" value="lambda repressor-like DNA-binding domains"/>
    <property type="match status" value="1"/>
</dbReference>
<dbReference type="GO" id="GO:0000976">
    <property type="term" value="F:transcription cis-regulatory region binding"/>
    <property type="evidence" value="ECO:0007669"/>
    <property type="project" value="TreeGrafter"/>
</dbReference>
<evidence type="ECO:0000259" key="5">
    <source>
        <dbReference type="PROSITE" id="PS50932"/>
    </source>
</evidence>
<evidence type="ECO:0000313" key="6">
    <source>
        <dbReference type="EMBL" id="OAS21816.1"/>
    </source>
</evidence>
<dbReference type="RefSeq" id="WP_068662281.1">
    <property type="nucleotide sequence ID" value="NZ_LYPB01000047.1"/>
</dbReference>
<feature type="domain" description="HTH lacI-type" evidence="5">
    <location>
        <begin position="5"/>
        <end position="69"/>
    </location>
</feature>
<dbReference type="STRING" id="1850517.A8708_06670"/>
<keyword evidence="4" id="KW-0804">Transcription</keyword>
<evidence type="ECO:0000313" key="7">
    <source>
        <dbReference type="Proteomes" id="UP000078454"/>
    </source>
</evidence>
<keyword evidence="7" id="KW-1185">Reference proteome</keyword>
<evidence type="ECO:0000256" key="3">
    <source>
        <dbReference type="ARBA" id="ARBA00023125"/>
    </source>
</evidence>
<keyword evidence="3" id="KW-0238">DNA-binding</keyword>
<dbReference type="EMBL" id="LYPB01000047">
    <property type="protein sequence ID" value="OAS21816.1"/>
    <property type="molecule type" value="Genomic_DNA"/>
</dbReference>
<evidence type="ECO:0000256" key="2">
    <source>
        <dbReference type="ARBA" id="ARBA00023015"/>
    </source>
</evidence>
<name>A0A198ALB5_9BACL</name>